<dbReference type="AlphaFoldDB" id="A0A0D0CDR9"/>
<dbReference type="HOGENOM" id="CLU_2622284_0_0_1"/>
<evidence type="ECO:0000313" key="3">
    <source>
        <dbReference type="Proteomes" id="UP000053593"/>
    </source>
</evidence>
<organism evidence="2 3">
    <name type="scientific">Collybiopsis luxurians FD-317 M1</name>
    <dbReference type="NCBI Taxonomy" id="944289"/>
    <lineage>
        <taxon>Eukaryota</taxon>
        <taxon>Fungi</taxon>
        <taxon>Dikarya</taxon>
        <taxon>Basidiomycota</taxon>
        <taxon>Agaricomycotina</taxon>
        <taxon>Agaricomycetes</taxon>
        <taxon>Agaricomycetidae</taxon>
        <taxon>Agaricales</taxon>
        <taxon>Marasmiineae</taxon>
        <taxon>Omphalotaceae</taxon>
        <taxon>Collybiopsis</taxon>
        <taxon>Collybiopsis luxurians</taxon>
    </lineage>
</organism>
<proteinExistence type="predicted"/>
<feature type="region of interest" description="Disordered" evidence="1">
    <location>
        <begin position="11"/>
        <end position="53"/>
    </location>
</feature>
<gene>
    <name evidence="2" type="ORF">GYMLUDRAFT_943871</name>
</gene>
<evidence type="ECO:0000313" key="2">
    <source>
        <dbReference type="EMBL" id="KIK53098.1"/>
    </source>
</evidence>
<reference evidence="2 3" key="1">
    <citation type="submission" date="2014-04" db="EMBL/GenBank/DDBJ databases">
        <title>Evolutionary Origins and Diversification of the Mycorrhizal Mutualists.</title>
        <authorList>
            <consortium name="DOE Joint Genome Institute"/>
            <consortium name="Mycorrhizal Genomics Consortium"/>
            <person name="Kohler A."/>
            <person name="Kuo A."/>
            <person name="Nagy L.G."/>
            <person name="Floudas D."/>
            <person name="Copeland A."/>
            <person name="Barry K.W."/>
            <person name="Cichocki N."/>
            <person name="Veneault-Fourrey C."/>
            <person name="LaButti K."/>
            <person name="Lindquist E.A."/>
            <person name="Lipzen A."/>
            <person name="Lundell T."/>
            <person name="Morin E."/>
            <person name="Murat C."/>
            <person name="Riley R."/>
            <person name="Ohm R."/>
            <person name="Sun H."/>
            <person name="Tunlid A."/>
            <person name="Henrissat B."/>
            <person name="Grigoriev I.V."/>
            <person name="Hibbett D.S."/>
            <person name="Martin F."/>
        </authorList>
    </citation>
    <scope>NUCLEOTIDE SEQUENCE [LARGE SCALE GENOMIC DNA]</scope>
    <source>
        <strain evidence="2 3">FD-317 M1</strain>
    </source>
</reference>
<sequence length="78" mass="8739">MFLIKKAKNRLNNLKHRRGNVNASGSAPGLRNVAQDSHAPRNSESDVSQPKDRFLKSHPFSAKLCKLLALLQKQASRF</sequence>
<keyword evidence="3" id="KW-1185">Reference proteome</keyword>
<feature type="compositionally biased region" description="Basic and acidic residues" evidence="1">
    <location>
        <begin position="38"/>
        <end position="53"/>
    </location>
</feature>
<protein>
    <submittedName>
        <fullName evidence="2">Uncharacterized protein</fullName>
    </submittedName>
</protein>
<evidence type="ECO:0000256" key="1">
    <source>
        <dbReference type="SAM" id="MobiDB-lite"/>
    </source>
</evidence>
<name>A0A0D0CDR9_9AGAR</name>
<dbReference type="Proteomes" id="UP000053593">
    <property type="component" value="Unassembled WGS sequence"/>
</dbReference>
<accession>A0A0D0CDR9</accession>
<dbReference type="EMBL" id="KN834833">
    <property type="protein sequence ID" value="KIK53098.1"/>
    <property type="molecule type" value="Genomic_DNA"/>
</dbReference>